<keyword evidence="1" id="KW-0472">Membrane</keyword>
<dbReference type="EMBL" id="GGEC01052014">
    <property type="protein sequence ID" value="MBX32498.1"/>
    <property type="molecule type" value="Transcribed_RNA"/>
</dbReference>
<feature type="transmembrane region" description="Helical" evidence="1">
    <location>
        <begin position="12"/>
        <end position="28"/>
    </location>
</feature>
<organism evidence="2">
    <name type="scientific">Rhizophora mucronata</name>
    <name type="common">Asiatic mangrove</name>
    <dbReference type="NCBI Taxonomy" id="61149"/>
    <lineage>
        <taxon>Eukaryota</taxon>
        <taxon>Viridiplantae</taxon>
        <taxon>Streptophyta</taxon>
        <taxon>Embryophyta</taxon>
        <taxon>Tracheophyta</taxon>
        <taxon>Spermatophyta</taxon>
        <taxon>Magnoliopsida</taxon>
        <taxon>eudicotyledons</taxon>
        <taxon>Gunneridae</taxon>
        <taxon>Pentapetalae</taxon>
        <taxon>rosids</taxon>
        <taxon>fabids</taxon>
        <taxon>Malpighiales</taxon>
        <taxon>Rhizophoraceae</taxon>
        <taxon>Rhizophora</taxon>
    </lineage>
</organism>
<evidence type="ECO:0000313" key="2">
    <source>
        <dbReference type="EMBL" id="MBX32498.1"/>
    </source>
</evidence>
<protein>
    <submittedName>
        <fullName evidence="2">Uncharacterized protein</fullName>
    </submittedName>
</protein>
<accession>A0A2P2MQK1</accession>
<proteinExistence type="predicted"/>
<dbReference type="AlphaFoldDB" id="A0A2P2MQK1"/>
<name>A0A2P2MQK1_RHIMU</name>
<evidence type="ECO:0000256" key="1">
    <source>
        <dbReference type="SAM" id="Phobius"/>
    </source>
</evidence>
<reference evidence="2" key="1">
    <citation type="submission" date="2018-02" db="EMBL/GenBank/DDBJ databases">
        <title>Rhizophora mucronata_Transcriptome.</title>
        <authorList>
            <person name="Meera S.P."/>
            <person name="Sreeshan A."/>
            <person name="Augustine A."/>
        </authorList>
    </citation>
    <scope>NUCLEOTIDE SEQUENCE</scope>
    <source>
        <tissue evidence="2">Leaf</tissue>
    </source>
</reference>
<keyword evidence="1" id="KW-1133">Transmembrane helix</keyword>
<keyword evidence="1" id="KW-0812">Transmembrane</keyword>
<sequence>MSDTFFLKTVSTRFYLYTIQYIMLYTYISPRIKKK</sequence>